<dbReference type="CDD" id="cd00466">
    <property type="entry name" value="DHQase_II"/>
    <property type="match status" value="1"/>
</dbReference>
<gene>
    <name evidence="7 11" type="primary">aroQ</name>
    <name evidence="11" type="ORF">HY076_04555</name>
</gene>
<comment type="function">
    <text evidence="7">Catalyzes a trans-dehydration via an enolate intermediate.</text>
</comment>
<comment type="catalytic activity">
    <reaction evidence="1 7">
        <text>3-dehydroquinate = 3-dehydroshikimate + H2O</text>
        <dbReference type="Rhea" id="RHEA:21096"/>
        <dbReference type="ChEBI" id="CHEBI:15377"/>
        <dbReference type="ChEBI" id="CHEBI:16630"/>
        <dbReference type="ChEBI" id="CHEBI:32364"/>
        <dbReference type="EC" id="4.2.1.10"/>
    </reaction>
</comment>
<dbReference type="NCBIfam" id="NF003807">
    <property type="entry name" value="PRK05395.1-4"/>
    <property type="match status" value="1"/>
</dbReference>
<dbReference type="PANTHER" id="PTHR21272">
    <property type="entry name" value="CATABOLIC 3-DEHYDROQUINASE"/>
    <property type="match status" value="1"/>
</dbReference>
<feature type="binding site" evidence="7 9">
    <location>
        <begin position="101"/>
        <end position="102"/>
    </location>
    <ligand>
        <name>substrate</name>
    </ligand>
</feature>
<evidence type="ECO:0000256" key="2">
    <source>
        <dbReference type="ARBA" id="ARBA00004902"/>
    </source>
</evidence>
<name>A0A9D6L6I2_UNCEI</name>
<dbReference type="GO" id="GO:0009073">
    <property type="term" value="P:aromatic amino acid family biosynthetic process"/>
    <property type="evidence" value="ECO:0007669"/>
    <property type="project" value="UniProtKB-KW"/>
</dbReference>
<evidence type="ECO:0000256" key="4">
    <source>
        <dbReference type="ARBA" id="ARBA00011193"/>
    </source>
</evidence>
<comment type="subunit">
    <text evidence="4 7">Homododecamer.</text>
</comment>
<dbReference type="GO" id="GO:0019631">
    <property type="term" value="P:quinate catabolic process"/>
    <property type="evidence" value="ECO:0007669"/>
    <property type="project" value="TreeGrafter"/>
</dbReference>
<dbReference type="InterPro" id="IPR001874">
    <property type="entry name" value="DHquinase_II"/>
</dbReference>
<evidence type="ECO:0000256" key="10">
    <source>
        <dbReference type="PIRSR" id="PIRSR001399-3"/>
    </source>
</evidence>
<evidence type="ECO:0000256" key="8">
    <source>
        <dbReference type="PIRSR" id="PIRSR001399-1"/>
    </source>
</evidence>
<dbReference type="GO" id="GO:0008652">
    <property type="term" value="P:amino acid biosynthetic process"/>
    <property type="evidence" value="ECO:0007669"/>
    <property type="project" value="UniProtKB-KW"/>
</dbReference>
<organism evidence="11 12">
    <name type="scientific">Eiseniibacteriota bacterium</name>
    <dbReference type="NCBI Taxonomy" id="2212470"/>
    <lineage>
        <taxon>Bacteria</taxon>
        <taxon>Candidatus Eiseniibacteriota</taxon>
    </lineage>
</organism>
<dbReference type="PIRSF" id="PIRSF001399">
    <property type="entry name" value="DHquinase_II"/>
    <property type="match status" value="1"/>
</dbReference>
<sequence>MHRILVLHGPNLDALGTREPDVYGHDSLSDIVQRLERLAAELGVEVKSHQSNHEGVLIDTLHGARGRTDGILLNPGGLTHTSVALRDAVAAAGVPVVEVHLTNTAAREPFRHTSLVAGAAVGVIQGFGADSYLLGLRALAGHLAHAR</sequence>
<evidence type="ECO:0000256" key="9">
    <source>
        <dbReference type="PIRSR" id="PIRSR001399-2"/>
    </source>
</evidence>
<dbReference type="AlphaFoldDB" id="A0A9D6L6I2"/>
<dbReference type="SUPFAM" id="SSF52304">
    <property type="entry name" value="Type II 3-dehydroquinate dehydratase"/>
    <property type="match status" value="1"/>
</dbReference>
<dbReference type="GO" id="GO:0009423">
    <property type="term" value="P:chorismate biosynthetic process"/>
    <property type="evidence" value="ECO:0007669"/>
    <property type="project" value="UniProtKB-UniRule"/>
</dbReference>
<evidence type="ECO:0000256" key="5">
    <source>
        <dbReference type="ARBA" id="ARBA00012060"/>
    </source>
</evidence>
<dbReference type="EC" id="4.2.1.10" evidence="5 7"/>
<accession>A0A9D6L6I2</accession>
<reference evidence="11" key="1">
    <citation type="submission" date="2020-07" db="EMBL/GenBank/DDBJ databases">
        <title>Huge and variable diversity of episymbiotic CPR bacteria and DPANN archaea in groundwater ecosystems.</title>
        <authorList>
            <person name="He C.Y."/>
            <person name="Keren R."/>
            <person name="Whittaker M."/>
            <person name="Farag I.F."/>
            <person name="Doudna J."/>
            <person name="Cate J.H.D."/>
            <person name="Banfield J.F."/>
        </authorList>
    </citation>
    <scope>NUCLEOTIDE SEQUENCE</scope>
    <source>
        <strain evidence="11">NC_groundwater_928_Pr1_S-0.2um_72_17</strain>
    </source>
</reference>
<keyword evidence="6 7" id="KW-0456">Lyase</keyword>
<comment type="pathway">
    <text evidence="2 7">Metabolic intermediate biosynthesis; chorismate biosynthesis; chorismate from D-erythrose 4-phosphate and phosphoenolpyruvate: step 3/7.</text>
</comment>
<dbReference type="Gene3D" id="3.40.50.9100">
    <property type="entry name" value="Dehydroquinase, class II"/>
    <property type="match status" value="1"/>
</dbReference>
<dbReference type="EMBL" id="JACQAY010000141">
    <property type="protein sequence ID" value="MBI3539521.1"/>
    <property type="molecule type" value="Genomic_DNA"/>
</dbReference>
<dbReference type="NCBIfam" id="NF003806">
    <property type="entry name" value="PRK05395.1-3"/>
    <property type="match status" value="1"/>
</dbReference>
<evidence type="ECO:0000256" key="6">
    <source>
        <dbReference type="ARBA" id="ARBA00023239"/>
    </source>
</evidence>
<feature type="active site" description="Proton donor" evidence="7 8">
    <location>
        <position position="100"/>
    </location>
</feature>
<dbReference type="InterPro" id="IPR036441">
    <property type="entry name" value="DHquinase_II_sf"/>
</dbReference>
<feature type="active site" description="Proton acceptor" evidence="7 8">
    <location>
        <position position="23"/>
    </location>
</feature>
<comment type="caution">
    <text evidence="11">The sequence shown here is derived from an EMBL/GenBank/DDBJ whole genome shotgun (WGS) entry which is preliminary data.</text>
</comment>
<feature type="binding site" evidence="7 9">
    <location>
        <position position="80"/>
    </location>
    <ligand>
        <name>substrate</name>
    </ligand>
</feature>
<dbReference type="PANTHER" id="PTHR21272:SF3">
    <property type="entry name" value="CATABOLIC 3-DEHYDROQUINASE"/>
    <property type="match status" value="1"/>
</dbReference>
<feature type="binding site" evidence="7 9">
    <location>
        <position position="87"/>
    </location>
    <ligand>
        <name>substrate</name>
    </ligand>
</feature>
<dbReference type="NCBIfam" id="TIGR01088">
    <property type="entry name" value="aroQ"/>
    <property type="match status" value="1"/>
</dbReference>
<evidence type="ECO:0000313" key="12">
    <source>
        <dbReference type="Proteomes" id="UP000807850"/>
    </source>
</evidence>
<keyword evidence="7" id="KW-0057">Aromatic amino acid biosynthesis</keyword>
<protein>
    <recommendedName>
        <fullName evidence="5 7">3-dehydroquinate dehydratase</fullName>
        <shortName evidence="7">3-dehydroquinase</shortName>
        <ecNumber evidence="5 7">4.2.1.10</ecNumber>
    </recommendedName>
    <alternativeName>
        <fullName evidence="7">Type II DHQase</fullName>
    </alternativeName>
</protein>
<dbReference type="Pfam" id="PF01220">
    <property type="entry name" value="DHquinase_II"/>
    <property type="match status" value="1"/>
</dbReference>
<dbReference type="InterPro" id="IPR018509">
    <property type="entry name" value="DHquinase_II_CS"/>
</dbReference>
<evidence type="ECO:0000256" key="7">
    <source>
        <dbReference type="HAMAP-Rule" id="MF_00169"/>
    </source>
</evidence>
<evidence type="ECO:0000256" key="3">
    <source>
        <dbReference type="ARBA" id="ARBA00011037"/>
    </source>
</evidence>
<comment type="similarity">
    <text evidence="3 7">Belongs to the type-II 3-dehydroquinase family.</text>
</comment>
<evidence type="ECO:0000256" key="1">
    <source>
        <dbReference type="ARBA" id="ARBA00001864"/>
    </source>
</evidence>
<dbReference type="NCBIfam" id="NF003805">
    <property type="entry name" value="PRK05395.1-2"/>
    <property type="match status" value="1"/>
</dbReference>
<dbReference type="HAMAP" id="MF_00169">
    <property type="entry name" value="AroQ"/>
    <property type="match status" value="1"/>
</dbReference>
<dbReference type="PROSITE" id="PS01029">
    <property type="entry name" value="DEHYDROQUINASE_II"/>
    <property type="match status" value="1"/>
</dbReference>
<proteinExistence type="inferred from homology"/>
<keyword evidence="7" id="KW-0028">Amino-acid biosynthesis</keyword>
<feature type="binding site" evidence="7 9">
    <location>
        <position position="74"/>
    </location>
    <ligand>
        <name>substrate</name>
    </ligand>
</feature>
<dbReference type="GO" id="GO:0003855">
    <property type="term" value="F:3-dehydroquinate dehydratase activity"/>
    <property type="evidence" value="ECO:0007669"/>
    <property type="project" value="UniProtKB-UniRule"/>
</dbReference>
<evidence type="ECO:0000313" key="11">
    <source>
        <dbReference type="EMBL" id="MBI3539521.1"/>
    </source>
</evidence>
<dbReference type="Proteomes" id="UP000807850">
    <property type="component" value="Unassembled WGS sequence"/>
</dbReference>
<feature type="binding site" evidence="7 9">
    <location>
        <position position="111"/>
    </location>
    <ligand>
        <name>substrate</name>
    </ligand>
</feature>
<feature type="site" description="Transition state stabilizer" evidence="7 10">
    <location>
        <position position="18"/>
    </location>
</feature>